<evidence type="ECO:0000313" key="2">
    <source>
        <dbReference type="EMBL" id="TNN26756.1"/>
    </source>
</evidence>
<dbReference type="Proteomes" id="UP000314294">
    <property type="component" value="Unassembled WGS sequence"/>
</dbReference>
<reference evidence="2 3" key="1">
    <citation type="submission" date="2019-03" db="EMBL/GenBank/DDBJ databases">
        <title>First draft genome of Liparis tanakae, snailfish: a comprehensive survey of snailfish specific genes.</title>
        <authorList>
            <person name="Kim W."/>
            <person name="Song I."/>
            <person name="Jeong J.-H."/>
            <person name="Kim D."/>
            <person name="Kim S."/>
            <person name="Ryu S."/>
            <person name="Song J.Y."/>
            <person name="Lee S.K."/>
        </authorList>
    </citation>
    <scope>NUCLEOTIDE SEQUENCE [LARGE SCALE GENOMIC DNA]</scope>
    <source>
        <tissue evidence="2">Muscle</tissue>
    </source>
</reference>
<evidence type="ECO:0000313" key="3">
    <source>
        <dbReference type="Proteomes" id="UP000314294"/>
    </source>
</evidence>
<protein>
    <submittedName>
        <fullName evidence="2">Uncharacterized protein</fullName>
    </submittedName>
</protein>
<dbReference type="AlphaFoldDB" id="A0A4Z2ED23"/>
<feature type="transmembrane region" description="Helical" evidence="1">
    <location>
        <begin position="66"/>
        <end position="86"/>
    </location>
</feature>
<comment type="caution">
    <text evidence="2">The sequence shown here is derived from an EMBL/GenBank/DDBJ whole genome shotgun (WGS) entry which is preliminary data.</text>
</comment>
<accession>A0A4Z2ED23</accession>
<keyword evidence="1" id="KW-0812">Transmembrane</keyword>
<gene>
    <name evidence="2" type="ORF">EYF80_063107</name>
</gene>
<evidence type="ECO:0000256" key="1">
    <source>
        <dbReference type="SAM" id="Phobius"/>
    </source>
</evidence>
<keyword evidence="1" id="KW-0472">Membrane</keyword>
<proteinExistence type="predicted"/>
<sequence>MGSLRFSRQHAGHLGVPGGRHLLLPRLRSNPGGASVPCEDSLGGGVQLQRCILGCGRGLCSMPPEARTGVVICGFLIMIYLTHVLLKCNAKTLQ</sequence>
<name>A0A4Z2ED23_9TELE</name>
<dbReference type="EMBL" id="SRLO01009557">
    <property type="protein sequence ID" value="TNN26756.1"/>
    <property type="molecule type" value="Genomic_DNA"/>
</dbReference>
<keyword evidence="1" id="KW-1133">Transmembrane helix</keyword>
<keyword evidence="3" id="KW-1185">Reference proteome</keyword>
<organism evidence="2 3">
    <name type="scientific">Liparis tanakae</name>
    <name type="common">Tanaka's snailfish</name>
    <dbReference type="NCBI Taxonomy" id="230148"/>
    <lineage>
        <taxon>Eukaryota</taxon>
        <taxon>Metazoa</taxon>
        <taxon>Chordata</taxon>
        <taxon>Craniata</taxon>
        <taxon>Vertebrata</taxon>
        <taxon>Euteleostomi</taxon>
        <taxon>Actinopterygii</taxon>
        <taxon>Neopterygii</taxon>
        <taxon>Teleostei</taxon>
        <taxon>Neoteleostei</taxon>
        <taxon>Acanthomorphata</taxon>
        <taxon>Eupercaria</taxon>
        <taxon>Perciformes</taxon>
        <taxon>Cottioidei</taxon>
        <taxon>Cottales</taxon>
        <taxon>Liparidae</taxon>
        <taxon>Liparis</taxon>
    </lineage>
</organism>